<dbReference type="SUPFAM" id="SSF56300">
    <property type="entry name" value="Metallo-dependent phosphatases"/>
    <property type="match status" value="1"/>
</dbReference>
<evidence type="ECO:0000256" key="5">
    <source>
        <dbReference type="ARBA" id="ARBA00061401"/>
    </source>
</evidence>
<feature type="binding site" evidence="7">
    <location>
        <position position="39"/>
    </location>
    <ligand>
        <name>Fe cation</name>
        <dbReference type="ChEBI" id="CHEBI:24875"/>
        <label>2</label>
    </ligand>
</feature>
<proteinExistence type="inferred from homology"/>
<dbReference type="EMBL" id="JACXAH010000020">
    <property type="protein sequence ID" value="MBD1373192.1"/>
    <property type="molecule type" value="Genomic_DNA"/>
</dbReference>
<comment type="cofactor">
    <cofactor evidence="1">
        <name>Fe(3+)</name>
        <dbReference type="ChEBI" id="CHEBI:29034"/>
    </cofactor>
</comment>
<dbReference type="Gene3D" id="3.60.21.10">
    <property type="match status" value="1"/>
</dbReference>
<dbReference type="InterPro" id="IPR005235">
    <property type="entry name" value="YmdB-like"/>
</dbReference>
<gene>
    <name evidence="8" type="ORF">IC620_12625</name>
</gene>
<dbReference type="InterPro" id="IPR029052">
    <property type="entry name" value="Metallo-depent_PP-like"/>
</dbReference>
<keyword evidence="4" id="KW-0408">Iron</keyword>
<dbReference type="CDD" id="cd07382">
    <property type="entry name" value="MPP_DR1281"/>
    <property type="match status" value="1"/>
</dbReference>
<dbReference type="GO" id="GO:0004113">
    <property type="term" value="F:2',3'-cyclic-nucleotide 3'-phosphodiesterase activity"/>
    <property type="evidence" value="ECO:0007669"/>
    <property type="project" value="TreeGrafter"/>
</dbReference>
<dbReference type="GO" id="GO:0046872">
    <property type="term" value="F:metal ion binding"/>
    <property type="evidence" value="ECO:0007669"/>
    <property type="project" value="UniProtKB-KW"/>
</dbReference>
<dbReference type="Pfam" id="PF13277">
    <property type="entry name" value="YmdB"/>
    <property type="match status" value="1"/>
</dbReference>
<keyword evidence="9" id="KW-1185">Reference proteome</keyword>
<dbReference type="RefSeq" id="WP_191139881.1">
    <property type="nucleotide sequence ID" value="NZ_JACXAG020000004.1"/>
</dbReference>
<dbReference type="Proteomes" id="UP000661691">
    <property type="component" value="Unassembled WGS sequence"/>
</dbReference>
<feature type="binding site" evidence="7">
    <location>
        <position position="68"/>
    </location>
    <ligand>
        <name>Fe cation</name>
        <dbReference type="ChEBI" id="CHEBI:24875"/>
        <label>2</label>
    </ligand>
</feature>
<feature type="active site" description="Proton donor" evidence="6">
    <location>
        <position position="69"/>
    </location>
</feature>
<name>A0A926NAX8_9BACL</name>
<evidence type="ECO:0000313" key="9">
    <source>
        <dbReference type="Proteomes" id="UP000661691"/>
    </source>
</evidence>
<protein>
    <submittedName>
        <fullName evidence="8">TIGR00282 family metallophosphoesterase</fullName>
    </submittedName>
</protein>
<evidence type="ECO:0000256" key="1">
    <source>
        <dbReference type="ARBA" id="ARBA00001965"/>
    </source>
</evidence>
<organism evidence="8 9">
    <name type="scientific">Polycladospora coralii</name>
    <dbReference type="NCBI Taxonomy" id="2771432"/>
    <lineage>
        <taxon>Bacteria</taxon>
        <taxon>Bacillati</taxon>
        <taxon>Bacillota</taxon>
        <taxon>Bacilli</taxon>
        <taxon>Bacillales</taxon>
        <taxon>Thermoactinomycetaceae</taxon>
        <taxon>Polycladospora</taxon>
    </lineage>
</organism>
<evidence type="ECO:0000313" key="8">
    <source>
        <dbReference type="EMBL" id="MBD1373192.1"/>
    </source>
</evidence>
<feature type="binding site" evidence="7">
    <location>
        <position position="8"/>
    </location>
    <ligand>
        <name>Fe cation</name>
        <dbReference type="ChEBI" id="CHEBI:24875"/>
        <label>1</label>
    </ligand>
</feature>
<dbReference type="NCBIfam" id="TIGR00282">
    <property type="entry name" value="TIGR00282 family metallophosphoesterase"/>
    <property type="match status" value="1"/>
</dbReference>
<feature type="binding site" evidence="7">
    <location>
        <position position="177"/>
    </location>
    <ligand>
        <name>Fe cation</name>
        <dbReference type="ChEBI" id="CHEBI:24875"/>
        <label>1</label>
    </ligand>
</feature>
<comment type="similarity">
    <text evidence="5">Belongs to the YmdB-like family.</text>
</comment>
<keyword evidence="2 7" id="KW-0479">Metal-binding</keyword>
<reference evidence="8" key="1">
    <citation type="submission" date="2020-09" db="EMBL/GenBank/DDBJ databases">
        <title>A novel bacterium of genus Hazenella, isolated from South China Sea.</title>
        <authorList>
            <person name="Huang H."/>
            <person name="Mo K."/>
            <person name="Hu Y."/>
        </authorList>
    </citation>
    <scope>NUCLEOTIDE SEQUENCE</scope>
    <source>
        <strain evidence="8">IB182357</strain>
    </source>
</reference>
<dbReference type="PIRSF" id="PIRSF004789">
    <property type="entry name" value="DR1281"/>
    <property type="match status" value="1"/>
</dbReference>
<feature type="binding site" evidence="7">
    <location>
        <position position="40"/>
    </location>
    <ligand>
        <name>Fe cation</name>
        <dbReference type="ChEBI" id="CHEBI:24875"/>
        <label>1</label>
    </ligand>
</feature>
<feature type="binding site" evidence="7">
    <location>
        <position position="175"/>
    </location>
    <ligand>
        <name>Fe cation</name>
        <dbReference type="ChEBI" id="CHEBI:24875"/>
        <label>2</label>
    </ligand>
</feature>
<dbReference type="AlphaFoldDB" id="A0A926NAX8"/>
<evidence type="ECO:0000256" key="7">
    <source>
        <dbReference type="PIRSR" id="PIRSR004789-51"/>
    </source>
</evidence>
<evidence type="ECO:0000256" key="3">
    <source>
        <dbReference type="ARBA" id="ARBA00022801"/>
    </source>
</evidence>
<feature type="binding site" evidence="7">
    <location>
        <position position="39"/>
    </location>
    <ligand>
        <name>Fe cation</name>
        <dbReference type="ChEBI" id="CHEBI:24875"/>
        <label>1</label>
    </ligand>
</feature>
<evidence type="ECO:0000256" key="2">
    <source>
        <dbReference type="ARBA" id="ARBA00022723"/>
    </source>
</evidence>
<sequence length="264" mass="29178">MKILMIGDVVGELGRRTLRDYLAQCVQIYTPDMVIVNGENAANNGRGMNRSIAQEFFSLGVHCITLGNHAWGQPEIFDFIDREQRIVRPANYPSDSPGNGYTILSTPAGKVAVVNLMGRALMSTLDCPFVKIDAVLQKIPTSAFVFVDMHAETTSEKQAMGWYLDGRASAVIGTHTHVQTGDARILSKGTGFLTDVGMVGPYDGILGMKREAVIRRYVTQLPVRFEVATGRSQLNAVYLELDRQTKMTKKIKTIRIDDEHPLMG</sequence>
<keyword evidence="3" id="KW-0378">Hydrolase</keyword>
<evidence type="ECO:0000256" key="4">
    <source>
        <dbReference type="ARBA" id="ARBA00023004"/>
    </source>
</evidence>
<dbReference type="PANTHER" id="PTHR36303:SF1">
    <property type="entry name" value="2',3'-CYCLIC-NUCLEOTIDE 2'-PHOSPHODIESTERASE"/>
    <property type="match status" value="1"/>
</dbReference>
<dbReference type="FunFam" id="3.60.21.10:FF:000016">
    <property type="entry name" value="Putative metallophosphoesterase"/>
    <property type="match status" value="1"/>
</dbReference>
<accession>A0A926NAX8</accession>
<feature type="binding site" evidence="7">
    <location>
        <position position="150"/>
    </location>
    <ligand>
        <name>Fe cation</name>
        <dbReference type="ChEBI" id="CHEBI:24875"/>
        <label>2</label>
    </ligand>
</feature>
<dbReference type="PANTHER" id="PTHR36303">
    <property type="entry name" value="2',3'-CYCLIC-NUCLEOTIDE 2'-PHOSPHODIESTERASE"/>
    <property type="match status" value="1"/>
</dbReference>
<comment type="caution">
    <text evidence="8">The sequence shown here is derived from an EMBL/GenBank/DDBJ whole genome shotgun (WGS) entry which is preliminary data.</text>
</comment>
<evidence type="ECO:0000256" key="6">
    <source>
        <dbReference type="PIRSR" id="PIRSR004789-50"/>
    </source>
</evidence>